<protein>
    <submittedName>
        <fullName evidence="2">Uncharacterized protein</fullName>
    </submittedName>
</protein>
<keyword evidence="1" id="KW-0812">Transmembrane</keyword>
<dbReference type="EMBL" id="QCYY01001320">
    <property type="protein sequence ID" value="ROT78861.1"/>
    <property type="molecule type" value="Genomic_DNA"/>
</dbReference>
<feature type="transmembrane region" description="Helical" evidence="1">
    <location>
        <begin position="41"/>
        <end position="59"/>
    </location>
</feature>
<feature type="transmembrane region" description="Helical" evidence="1">
    <location>
        <begin position="297"/>
        <end position="322"/>
    </location>
</feature>
<feature type="transmembrane region" description="Helical" evidence="1">
    <location>
        <begin position="373"/>
        <end position="394"/>
    </location>
</feature>
<feature type="transmembrane region" description="Helical" evidence="1">
    <location>
        <begin position="174"/>
        <end position="200"/>
    </location>
</feature>
<gene>
    <name evidence="2" type="ORF">C7M84_002423</name>
</gene>
<feature type="transmembrane region" description="Helical" evidence="1">
    <location>
        <begin position="71"/>
        <end position="92"/>
    </location>
</feature>
<proteinExistence type="predicted"/>
<keyword evidence="1" id="KW-0472">Membrane</keyword>
<accession>A0A423TQZ7</accession>
<feature type="transmembrane region" description="Helical" evidence="1">
    <location>
        <begin position="334"/>
        <end position="361"/>
    </location>
</feature>
<dbReference type="Proteomes" id="UP000283509">
    <property type="component" value="Unassembled WGS sequence"/>
</dbReference>
<organism evidence="2 3">
    <name type="scientific">Penaeus vannamei</name>
    <name type="common">Whiteleg shrimp</name>
    <name type="synonym">Litopenaeus vannamei</name>
    <dbReference type="NCBI Taxonomy" id="6689"/>
    <lineage>
        <taxon>Eukaryota</taxon>
        <taxon>Metazoa</taxon>
        <taxon>Ecdysozoa</taxon>
        <taxon>Arthropoda</taxon>
        <taxon>Crustacea</taxon>
        <taxon>Multicrustacea</taxon>
        <taxon>Malacostraca</taxon>
        <taxon>Eumalacostraca</taxon>
        <taxon>Eucarida</taxon>
        <taxon>Decapoda</taxon>
        <taxon>Dendrobranchiata</taxon>
        <taxon>Penaeoidea</taxon>
        <taxon>Penaeidae</taxon>
        <taxon>Penaeus</taxon>
    </lineage>
</organism>
<keyword evidence="3" id="KW-1185">Reference proteome</keyword>
<comment type="caution">
    <text evidence="2">The sequence shown here is derived from an EMBL/GenBank/DDBJ whole genome shotgun (WGS) entry which is preliminary data.</text>
</comment>
<feature type="transmembrane region" description="Helical" evidence="1">
    <location>
        <begin position="429"/>
        <end position="448"/>
    </location>
</feature>
<reference evidence="2 3" key="1">
    <citation type="submission" date="2018-04" db="EMBL/GenBank/DDBJ databases">
        <authorList>
            <person name="Zhang X."/>
            <person name="Yuan J."/>
            <person name="Li F."/>
            <person name="Xiang J."/>
        </authorList>
    </citation>
    <scope>NUCLEOTIDE SEQUENCE [LARGE SCALE GENOMIC DNA]</scope>
    <source>
        <tissue evidence="2">Muscle</tissue>
    </source>
</reference>
<name>A0A423TQZ7_PENVA</name>
<keyword evidence="1" id="KW-1133">Transmembrane helix</keyword>
<feature type="transmembrane region" description="Helical" evidence="1">
    <location>
        <begin position="112"/>
        <end position="134"/>
    </location>
</feature>
<feature type="transmembrane region" description="Helical" evidence="1">
    <location>
        <begin position="401"/>
        <end position="423"/>
    </location>
</feature>
<sequence>MFHSSSSLSSHLTLSLYSLIPPSSSVTPFHPPPLPSSPFDPPPLPFLFSFFFFLIYLAPSHHLFKFLPFSYIFILFLLFHLFYPFSLLLSFLPLCSLSHLSLSLSSLSLLSLFLFSYLCVFLLLLSLSFPFLSLSSPSLPSFVPSFLFLLFFFFSRLPPSLLLSSFVIPSTPLSLVPLCLFSLFFLLIITLVDSISFPLLSNSIPSHTSRFSDTDCIFLHRPYKFFIFPAVSQSLSPIYCFAPIHTWLRLPCVLIFLLRIYLFPLFFPFSLSAPYYARTIESPSLSFFLFLSFSHPRLSFSGGILSLCISFSLSTLICLLSLSPLLSRPSSLSLSLLSLSIIPLSLSLSHLLLLCLIYLFYLSPYLFLSPPSPFYLSLICLTFCSSIVCLFVFFLPALSLLLSLTFSLPLLLLLSSFTSPVFFFSFPSLYIVLLSLVPCPLLSFYSLFSQHQ</sequence>
<feature type="transmembrane region" description="Helical" evidence="1">
    <location>
        <begin position="253"/>
        <end position="277"/>
    </location>
</feature>
<evidence type="ECO:0000256" key="1">
    <source>
        <dbReference type="SAM" id="Phobius"/>
    </source>
</evidence>
<evidence type="ECO:0000313" key="3">
    <source>
        <dbReference type="Proteomes" id="UP000283509"/>
    </source>
</evidence>
<reference evidence="2 3" key="2">
    <citation type="submission" date="2019-01" db="EMBL/GenBank/DDBJ databases">
        <title>The decoding of complex shrimp genome reveals the adaptation for benthos swimmer, frequently molting mechanism and breeding impact on genome.</title>
        <authorList>
            <person name="Sun Y."/>
            <person name="Gao Y."/>
            <person name="Yu Y."/>
        </authorList>
    </citation>
    <scope>NUCLEOTIDE SEQUENCE [LARGE SCALE GENOMIC DNA]</scope>
    <source>
        <tissue evidence="2">Muscle</tissue>
    </source>
</reference>
<evidence type="ECO:0000313" key="2">
    <source>
        <dbReference type="EMBL" id="ROT78861.1"/>
    </source>
</evidence>
<dbReference type="AlphaFoldDB" id="A0A423TQZ7"/>